<feature type="non-terminal residue" evidence="1">
    <location>
        <position position="1"/>
    </location>
</feature>
<evidence type="ECO:0000313" key="2">
    <source>
        <dbReference type="Proteomes" id="UP000824890"/>
    </source>
</evidence>
<dbReference type="EMBL" id="JAGKQM010000003">
    <property type="protein sequence ID" value="KAH0936183.1"/>
    <property type="molecule type" value="Genomic_DNA"/>
</dbReference>
<accession>A0ABQ8E432</accession>
<keyword evidence="2" id="KW-1185">Reference proteome</keyword>
<comment type="caution">
    <text evidence="1">The sequence shown here is derived from an EMBL/GenBank/DDBJ whole genome shotgun (WGS) entry which is preliminary data.</text>
</comment>
<proteinExistence type="predicted"/>
<protein>
    <submittedName>
        <fullName evidence="1">Uncharacterized protein</fullName>
    </submittedName>
</protein>
<organism evidence="1 2">
    <name type="scientific">Brassica napus</name>
    <name type="common">Rape</name>
    <dbReference type="NCBI Taxonomy" id="3708"/>
    <lineage>
        <taxon>Eukaryota</taxon>
        <taxon>Viridiplantae</taxon>
        <taxon>Streptophyta</taxon>
        <taxon>Embryophyta</taxon>
        <taxon>Tracheophyta</taxon>
        <taxon>Spermatophyta</taxon>
        <taxon>Magnoliopsida</taxon>
        <taxon>eudicotyledons</taxon>
        <taxon>Gunneridae</taxon>
        <taxon>Pentapetalae</taxon>
        <taxon>rosids</taxon>
        <taxon>malvids</taxon>
        <taxon>Brassicales</taxon>
        <taxon>Brassicaceae</taxon>
        <taxon>Brassiceae</taxon>
        <taxon>Brassica</taxon>
    </lineage>
</organism>
<sequence length="119" mass="13735">YTRELAVSKPSQSSTTRFIVKPTYPACPCSDWCREYQTLKQSLFFCKEQNFQVKGEICLDFRCWNILRFSFKQSLSLTSFYQFVKVSFKGVESGTGVLNLCMICLQALSTQIFSTKVFT</sequence>
<evidence type="ECO:0000313" key="1">
    <source>
        <dbReference type="EMBL" id="KAH0936183.1"/>
    </source>
</evidence>
<reference evidence="1 2" key="1">
    <citation type="submission" date="2021-05" db="EMBL/GenBank/DDBJ databases">
        <title>Genome Assembly of Synthetic Allotetraploid Brassica napus Reveals Homoeologous Exchanges between Subgenomes.</title>
        <authorList>
            <person name="Davis J.T."/>
        </authorList>
    </citation>
    <scope>NUCLEOTIDE SEQUENCE [LARGE SCALE GENOMIC DNA]</scope>
    <source>
        <strain evidence="2">cv. Da-Ae</strain>
        <tissue evidence="1">Seedling</tissue>
    </source>
</reference>
<gene>
    <name evidence="1" type="ORF">HID58_013300</name>
</gene>
<dbReference type="Proteomes" id="UP000824890">
    <property type="component" value="Unassembled WGS sequence"/>
</dbReference>
<name>A0ABQ8E432_BRANA</name>